<evidence type="ECO:0008006" key="4">
    <source>
        <dbReference type="Google" id="ProtNLM"/>
    </source>
</evidence>
<sequence>MQSAGGDFGRVIVRMECGAKEDLGSTNLRPSAAQQSCLARIEQAHRELGSPPADLHGQGALEELLSKQSYGGVAGTVFPLEVERVALPSLQRRPARIQDVGGSAGVKVLEALKSLVRAPEGGAAEEERRQLRRAYNDPVVRQKPKEYAMLLRRLHERGIIEHRRSFKKSVGTFRVWKKRGEKRLILDCGVCNCWFKDAPGVSLATGDSFGRLEVVGAEPVYVSGVDIEVAFYSVGLPEELREYFGMEPVCAGAVGVRWLEGERVRLGVGVVPVLSVLPVGFKGALYVCQALHEAVAERATGVDADNRLVDGRPAPAVAQGCVHTEYVDNFVALGADGEEGRRLATEVGAALEADGLGVRPVTCSRGGDALGWHFDELRPAAGVAPRTAWRLILGLREILRRGRASGSHLGSIVGHITFHVLLRRPILSVLHTVYAFIDRHLVRVTPLWDSVREELEWVSHLVPLASRELNMTWGPELTVLDASELGLEFGLCVVFYGAAKPWVVDILCSVMPWPLCSGSLRVGARVGRWQWAALCLASFAVVHVRRISSERNAADGSSRGSEERSAAACREAQQRPERAATRRTGGCADACGFELVNPVTGGFVRGGGGDPFVLGPPPGLELLKAPCLDKEASEPGAAAGETELTRLERGVPLGSRSPVALEVEAAGPLTQRGYRDQFSCFVRWASRRGASLAAPAGVDGALVVALDAQFFEGEPRWPGAAALEKEMLARARRAAAGATLVASWLLLWPAGAPRLAGGWAVVPVGALGACMVYGDPEFVLVVPQLGSLQRTVAEGRRLFASLVGSTGHLLRQGMASHEAPTEFRSAWGHKRRSRRRGLQSAKRRRKVGRENHVLRPRTPEELSAALEAERALGVPLSWTCRN</sequence>
<comment type="caution">
    <text evidence="2">The sequence shown here is derived from an EMBL/GenBank/DDBJ whole genome shotgun (WGS) entry which is preliminary data.</text>
</comment>
<name>A0ABN9UN33_9DINO</name>
<dbReference type="EMBL" id="CAUYUJ010015917">
    <property type="protein sequence ID" value="CAK0859610.1"/>
    <property type="molecule type" value="Genomic_DNA"/>
</dbReference>
<accession>A0ABN9UN33</accession>
<organism evidence="2 3">
    <name type="scientific">Prorocentrum cordatum</name>
    <dbReference type="NCBI Taxonomy" id="2364126"/>
    <lineage>
        <taxon>Eukaryota</taxon>
        <taxon>Sar</taxon>
        <taxon>Alveolata</taxon>
        <taxon>Dinophyceae</taxon>
        <taxon>Prorocentrales</taxon>
        <taxon>Prorocentraceae</taxon>
        <taxon>Prorocentrum</taxon>
    </lineage>
</organism>
<reference evidence="2" key="1">
    <citation type="submission" date="2023-10" db="EMBL/GenBank/DDBJ databases">
        <authorList>
            <person name="Chen Y."/>
            <person name="Shah S."/>
            <person name="Dougan E. K."/>
            <person name="Thang M."/>
            <person name="Chan C."/>
        </authorList>
    </citation>
    <scope>NUCLEOTIDE SEQUENCE [LARGE SCALE GENOMIC DNA]</scope>
</reference>
<evidence type="ECO:0000313" key="3">
    <source>
        <dbReference type="Proteomes" id="UP001189429"/>
    </source>
</evidence>
<gene>
    <name evidence="2" type="ORF">PCOR1329_LOCUS48927</name>
</gene>
<feature type="region of interest" description="Disordered" evidence="1">
    <location>
        <begin position="552"/>
        <end position="581"/>
    </location>
</feature>
<evidence type="ECO:0000313" key="2">
    <source>
        <dbReference type="EMBL" id="CAK0859610.1"/>
    </source>
</evidence>
<dbReference type="Proteomes" id="UP001189429">
    <property type="component" value="Unassembled WGS sequence"/>
</dbReference>
<feature type="compositionally biased region" description="Basic residues" evidence="1">
    <location>
        <begin position="827"/>
        <end position="847"/>
    </location>
</feature>
<evidence type="ECO:0000256" key="1">
    <source>
        <dbReference type="SAM" id="MobiDB-lite"/>
    </source>
</evidence>
<feature type="region of interest" description="Disordered" evidence="1">
    <location>
        <begin position="826"/>
        <end position="856"/>
    </location>
</feature>
<proteinExistence type="predicted"/>
<keyword evidence="3" id="KW-1185">Reference proteome</keyword>
<protein>
    <recommendedName>
        <fullName evidence="4">Reverse transcriptase domain-containing protein</fullName>
    </recommendedName>
</protein>